<evidence type="ECO:0000313" key="3">
    <source>
        <dbReference type="Proteomes" id="UP000271162"/>
    </source>
</evidence>
<proteinExistence type="predicted"/>
<dbReference type="WBParaSite" id="NBR_0001154801-mRNA-1">
    <property type="protein sequence ID" value="NBR_0001154801-mRNA-1"/>
    <property type="gene ID" value="NBR_0001154801"/>
</dbReference>
<feature type="region of interest" description="Disordered" evidence="1">
    <location>
        <begin position="1"/>
        <end position="84"/>
    </location>
</feature>
<reference evidence="4" key="1">
    <citation type="submission" date="2017-02" db="UniProtKB">
        <authorList>
            <consortium name="WormBaseParasite"/>
        </authorList>
    </citation>
    <scope>IDENTIFICATION</scope>
</reference>
<evidence type="ECO:0000256" key="1">
    <source>
        <dbReference type="SAM" id="MobiDB-lite"/>
    </source>
</evidence>
<sequence length="84" mass="8995">MDGPVQEAEREEREKDEGPSHLEDIPHEATGGPGAGANKELPQADKAAVLRLGEEDLPRGSAARPRSQTKNEGEFGSSVKKAYL</sequence>
<accession>A0A0N4Y660</accession>
<evidence type="ECO:0000313" key="4">
    <source>
        <dbReference type="WBParaSite" id="NBR_0001154801-mRNA-1"/>
    </source>
</evidence>
<dbReference type="EMBL" id="UYSL01020548">
    <property type="protein sequence ID" value="VDL75138.1"/>
    <property type="molecule type" value="Genomic_DNA"/>
</dbReference>
<evidence type="ECO:0000313" key="2">
    <source>
        <dbReference type="EMBL" id="VDL75138.1"/>
    </source>
</evidence>
<keyword evidence="3" id="KW-1185">Reference proteome</keyword>
<dbReference type="Proteomes" id="UP000271162">
    <property type="component" value="Unassembled WGS sequence"/>
</dbReference>
<reference evidence="2 3" key="2">
    <citation type="submission" date="2018-11" db="EMBL/GenBank/DDBJ databases">
        <authorList>
            <consortium name="Pathogen Informatics"/>
        </authorList>
    </citation>
    <scope>NUCLEOTIDE SEQUENCE [LARGE SCALE GENOMIC DNA]</scope>
</reference>
<protein>
    <submittedName>
        <fullName evidence="4">TCF3 fusion partner</fullName>
    </submittedName>
</protein>
<dbReference type="AlphaFoldDB" id="A0A0N4Y660"/>
<gene>
    <name evidence="2" type="ORF">NBR_LOCUS11549</name>
</gene>
<name>A0A0N4Y660_NIPBR</name>
<organism evidence="4">
    <name type="scientific">Nippostrongylus brasiliensis</name>
    <name type="common">Rat hookworm</name>
    <dbReference type="NCBI Taxonomy" id="27835"/>
    <lineage>
        <taxon>Eukaryota</taxon>
        <taxon>Metazoa</taxon>
        <taxon>Ecdysozoa</taxon>
        <taxon>Nematoda</taxon>
        <taxon>Chromadorea</taxon>
        <taxon>Rhabditida</taxon>
        <taxon>Rhabditina</taxon>
        <taxon>Rhabditomorpha</taxon>
        <taxon>Strongyloidea</taxon>
        <taxon>Heligmosomidae</taxon>
        <taxon>Nippostrongylus</taxon>
    </lineage>
</organism>
<feature type="compositionally biased region" description="Basic and acidic residues" evidence="1">
    <location>
        <begin position="7"/>
        <end position="27"/>
    </location>
</feature>